<dbReference type="AlphaFoldDB" id="A0A4Q9GNW5"/>
<dbReference type="Proteomes" id="UP000291613">
    <property type="component" value="Unassembled WGS sequence"/>
</dbReference>
<proteinExistence type="predicted"/>
<protein>
    <submittedName>
        <fullName evidence="1">Uncharacterized protein</fullName>
    </submittedName>
</protein>
<evidence type="ECO:0000313" key="1">
    <source>
        <dbReference type="EMBL" id="TBN54474.1"/>
    </source>
</evidence>
<comment type="caution">
    <text evidence="1">The sequence shown here is derived from an EMBL/GenBank/DDBJ whole genome shotgun (WGS) entry which is preliminary data.</text>
</comment>
<keyword evidence="2" id="KW-1185">Reference proteome</keyword>
<dbReference type="RefSeq" id="WP_131002221.1">
    <property type="nucleotide sequence ID" value="NZ_JBHSZR010000005.1"/>
</dbReference>
<sequence>MAIENATNQEKLAAVEFRQRVRRLQIADLNDRIALRREEGHCTQHLEEKVEQLELDLAELARLVPIYASCVRF</sequence>
<accession>A0A4Q9GNW5</accession>
<dbReference type="EMBL" id="SIUB01000002">
    <property type="protein sequence ID" value="TBN54474.1"/>
    <property type="molecule type" value="Genomic_DNA"/>
</dbReference>
<organism evidence="1 2">
    <name type="scientific">Hansschlegelia quercus</name>
    <dbReference type="NCBI Taxonomy" id="2528245"/>
    <lineage>
        <taxon>Bacteria</taxon>
        <taxon>Pseudomonadati</taxon>
        <taxon>Pseudomonadota</taxon>
        <taxon>Alphaproteobacteria</taxon>
        <taxon>Hyphomicrobiales</taxon>
        <taxon>Methylopilaceae</taxon>
        <taxon>Hansschlegelia</taxon>
    </lineage>
</organism>
<evidence type="ECO:0000313" key="2">
    <source>
        <dbReference type="Proteomes" id="UP000291613"/>
    </source>
</evidence>
<reference evidence="1 2" key="1">
    <citation type="submission" date="2019-02" db="EMBL/GenBank/DDBJ databases">
        <title>Hansschlegelia quercus sp. nov., a novel methylotrophic bacterium from buds of oak (Quercus robur L.).</title>
        <authorList>
            <person name="Agafonova N.V."/>
            <person name="Kaparullina E.N."/>
            <person name="Grouzdev D.S."/>
            <person name="Doronina N.V."/>
        </authorList>
    </citation>
    <scope>NUCLEOTIDE SEQUENCE [LARGE SCALE GENOMIC DNA]</scope>
    <source>
        <strain evidence="1 2">Dub</strain>
    </source>
</reference>
<gene>
    <name evidence="1" type="ORF">EYR15_06500</name>
</gene>
<name>A0A4Q9GNW5_9HYPH</name>